<accession>A0ABD2PC76</accession>
<dbReference type="Pfam" id="PF08395">
    <property type="entry name" value="7tm_7"/>
    <property type="match status" value="1"/>
</dbReference>
<evidence type="ECO:0000256" key="5">
    <source>
        <dbReference type="ARBA" id="ARBA00023136"/>
    </source>
</evidence>
<reference evidence="9 10" key="1">
    <citation type="journal article" date="2021" name="BMC Biol.">
        <title>Horizontally acquired antibacterial genes associated with adaptive radiation of ladybird beetles.</title>
        <authorList>
            <person name="Li H.S."/>
            <person name="Tang X.F."/>
            <person name="Huang Y.H."/>
            <person name="Xu Z.Y."/>
            <person name="Chen M.L."/>
            <person name="Du X.Y."/>
            <person name="Qiu B.Y."/>
            <person name="Chen P.T."/>
            <person name="Zhang W."/>
            <person name="Slipinski A."/>
            <person name="Escalona H.E."/>
            <person name="Waterhouse R.M."/>
            <person name="Zwick A."/>
            <person name="Pang H."/>
        </authorList>
    </citation>
    <scope>NUCLEOTIDE SEQUENCE [LARGE SCALE GENOMIC DNA]</scope>
    <source>
        <strain evidence="9">SYSU2018</strain>
    </source>
</reference>
<keyword evidence="3 8" id="KW-0812">Transmembrane</keyword>
<protein>
    <recommendedName>
        <fullName evidence="8">Gustatory receptor</fullName>
    </recommendedName>
</protein>
<evidence type="ECO:0000256" key="3">
    <source>
        <dbReference type="ARBA" id="ARBA00022692"/>
    </source>
</evidence>
<comment type="subcellular location">
    <subcellularLocation>
        <location evidence="1 8">Cell membrane</location>
        <topology evidence="1 8">Multi-pass membrane protein</topology>
    </subcellularLocation>
</comment>
<keyword evidence="2 8" id="KW-1003">Cell membrane</keyword>
<evidence type="ECO:0000256" key="2">
    <source>
        <dbReference type="ARBA" id="ARBA00022475"/>
    </source>
</evidence>
<gene>
    <name evidence="9" type="ORF">HHI36_002979</name>
</gene>
<feature type="transmembrane region" description="Helical" evidence="8">
    <location>
        <begin position="62"/>
        <end position="80"/>
    </location>
</feature>
<keyword evidence="10" id="KW-1185">Reference proteome</keyword>
<dbReference type="PANTHER" id="PTHR21143">
    <property type="entry name" value="INVERTEBRATE GUSTATORY RECEPTOR"/>
    <property type="match status" value="1"/>
</dbReference>
<evidence type="ECO:0000256" key="7">
    <source>
        <dbReference type="ARBA" id="ARBA00023224"/>
    </source>
</evidence>
<name>A0ABD2PC76_9CUCU</name>
<keyword evidence="6 8" id="KW-0675">Receptor</keyword>
<evidence type="ECO:0000256" key="1">
    <source>
        <dbReference type="ARBA" id="ARBA00004651"/>
    </source>
</evidence>
<evidence type="ECO:0000256" key="6">
    <source>
        <dbReference type="ARBA" id="ARBA00023170"/>
    </source>
</evidence>
<organism evidence="9 10">
    <name type="scientific">Cryptolaemus montrouzieri</name>
    <dbReference type="NCBI Taxonomy" id="559131"/>
    <lineage>
        <taxon>Eukaryota</taxon>
        <taxon>Metazoa</taxon>
        <taxon>Ecdysozoa</taxon>
        <taxon>Arthropoda</taxon>
        <taxon>Hexapoda</taxon>
        <taxon>Insecta</taxon>
        <taxon>Pterygota</taxon>
        <taxon>Neoptera</taxon>
        <taxon>Endopterygota</taxon>
        <taxon>Coleoptera</taxon>
        <taxon>Polyphaga</taxon>
        <taxon>Cucujiformia</taxon>
        <taxon>Coccinelloidea</taxon>
        <taxon>Coccinellidae</taxon>
        <taxon>Scymninae</taxon>
        <taxon>Scymnini</taxon>
        <taxon>Cryptolaemus</taxon>
    </lineage>
</organism>
<keyword evidence="4 8" id="KW-1133">Transmembrane helix</keyword>
<dbReference type="EMBL" id="JABFTP020000185">
    <property type="protein sequence ID" value="KAL3288539.1"/>
    <property type="molecule type" value="Genomic_DNA"/>
</dbReference>
<sequence length="432" mass="49849">MQLTKTNKNSSNFNEKMSNPSNLIYKSIKSVDIACNCFGLKPINLETNEEENANMKHSRQDFVYYLFYCSLFTILGAYTAGTLFSERDKERIESDAKNKFAILITVMILLMFFIISTNYSMRKKISSSVTWFGKIDTILLGFNMKINYDILRKDNKGLMILMFSSITLRSIIMIILIDLDFLQSVTMFLALTVKALTKYQFISYVNQLNIRFERVNNGLQEIFDKNTKDKIIFNHLNNRREISEEMLVMCRLHHKLCYLMRILNKAFGLQQLLSIAVSVCNILFQTYYLYCVLSGKHEKTFFTISCPLLWTFDEMMEIQLLVSACAVTCENANATAVILHEMRNDNYDVALEDRVQTYSLQMLHQKIEFSAMGYFVIDYTLSYSIIGAVTTYLVIFIQFDQSQSSGTTATNITNETTVFKINTSTTTTLAMN</sequence>
<keyword evidence="7 8" id="KW-0807">Transducer</keyword>
<feature type="transmembrane region" description="Helical" evidence="8">
    <location>
        <begin position="269"/>
        <end position="290"/>
    </location>
</feature>
<dbReference type="GO" id="GO:0005886">
    <property type="term" value="C:plasma membrane"/>
    <property type="evidence" value="ECO:0007669"/>
    <property type="project" value="UniProtKB-SubCell"/>
</dbReference>
<evidence type="ECO:0000256" key="8">
    <source>
        <dbReference type="RuleBase" id="RU363108"/>
    </source>
</evidence>
<proteinExistence type="inferred from homology"/>
<feature type="transmembrane region" description="Helical" evidence="8">
    <location>
        <begin position="100"/>
        <end position="119"/>
    </location>
</feature>
<evidence type="ECO:0000313" key="9">
    <source>
        <dbReference type="EMBL" id="KAL3288539.1"/>
    </source>
</evidence>
<dbReference type="AlphaFoldDB" id="A0ABD2PC76"/>
<dbReference type="Proteomes" id="UP001516400">
    <property type="component" value="Unassembled WGS sequence"/>
</dbReference>
<feature type="transmembrane region" description="Helical" evidence="8">
    <location>
        <begin position="371"/>
        <end position="395"/>
    </location>
</feature>
<keyword evidence="5 8" id="KW-0472">Membrane</keyword>
<evidence type="ECO:0000256" key="4">
    <source>
        <dbReference type="ARBA" id="ARBA00022989"/>
    </source>
</evidence>
<comment type="caution">
    <text evidence="8">Lacks conserved residue(s) required for the propagation of feature annotation.</text>
</comment>
<dbReference type="InterPro" id="IPR013604">
    <property type="entry name" value="7TM_chemorcpt"/>
</dbReference>
<comment type="function">
    <text evidence="8">Gustatory receptor which mediates acceptance or avoidance behavior, depending on its substrates.</text>
</comment>
<dbReference type="GO" id="GO:0007165">
    <property type="term" value="P:signal transduction"/>
    <property type="evidence" value="ECO:0007669"/>
    <property type="project" value="UniProtKB-KW"/>
</dbReference>
<feature type="transmembrane region" description="Helical" evidence="8">
    <location>
        <begin position="158"/>
        <end position="177"/>
    </location>
</feature>
<comment type="caution">
    <text evidence="9">The sequence shown here is derived from an EMBL/GenBank/DDBJ whole genome shotgun (WGS) entry which is preliminary data.</text>
</comment>
<evidence type="ECO:0000313" key="10">
    <source>
        <dbReference type="Proteomes" id="UP001516400"/>
    </source>
</evidence>
<dbReference type="PANTHER" id="PTHR21143:SF133">
    <property type="entry name" value="GUSTATORY AND PHEROMONE RECEPTOR 32A-RELATED"/>
    <property type="match status" value="1"/>
</dbReference>
<comment type="similarity">
    <text evidence="8">Belongs to the insect chemoreceptor superfamily. Gustatory receptor (GR) family.</text>
</comment>